<dbReference type="AlphaFoldDB" id="A0A8J3BXW3"/>
<name>A0A8J3BXW3_9ACTN</name>
<dbReference type="Proteomes" id="UP000656042">
    <property type="component" value="Unassembled WGS sequence"/>
</dbReference>
<dbReference type="AntiFam" id="ANF00178">
    <property type="entry name" value="Shadow ORF (opposite dhbF)"/>
</dbReference>
<comment type="caution">
    <text evidence="1">The sequence shown here is derived from an EMBL/GenBank/DDBJ whole genome shotgun (WGS) entry which is preliminary data.</text>
</comment>
<dbReference type="EMBL" id="BMMX01000002">
    <property type="protein sequence ID" value="GGK79955.1"/>
    <property type="molecule type" value="Genomic_DNA"/>
</dbReference>
<sequence length="231" mass="25572">MSGAEPDSREGCLLQALHQRTHGRGLEQVLAVFELAFDALGGSRGSAPFEHLEGQVELRDPGLDPYGRHLDPGQAQPVAGRVHEAEHDLEQGMAARRAFRPQRLHDPLERHVLVRERRQVGGPHALREAGHRRIATQVDAQRQRVEEAPDNIGEPLVEAARRRRADDQFARCARAAKGEQQAQVQGHEQGDLGAGGELQQALMRRGRRLRRGHPAGRCGGAGRSWRVCGWQ</sequence>
<evidence type="ECO:0000313" key="1">
    <source>
        <dbReference type="EMBL" id="GGK79955.1"/>
    </source>
</evidence>
<gene>
    <name evidence="1" type="ORF">GCM10012284_12450</name>
</gene>
<reference evidence="1" key="2">
    <citation type="submission" date="2020-09" db="EMBL/GenBank/DDBJ databases">
        <authorList>
            <person name="Sun Q."/>
            <person name="Zhou Y."/>
        </authorList>
    </citation>
    <scope>NUCLEOTIDE SEQUENCE</scope>
    <source>
        <strain evidence="1">CGMCC 4.7299</strain>
    </source>
</reference>
<organism evidence="1 2">
    <name type="scientific">Mangrovihabitans endophyticus</name>
    <dbReference type="NCBI Taxonomy" id="1751298"/>
    <lineage>
        <taxon>Bacteria</taxon>
        <taxon>Bacillati</taxon>
        <taxon>Actinomycetota</taxon>
        <taxon>Actinomycetes</taxon>
        <taxon>Micromonosporales</taxon>
        <taxon>Micromonosporaceae</taxon>
        <taxon>Mangrovihabitans</taxon>
    </lineage>
</organism>
<reference evidence="1" key="1">
    <citation type="journal article" date="2014" name="Int. J. Syst. Evol. Microbiol.">
        <title>Complete genome sequence of Corynebacterium casei LMG S-19264T (=DSM 44701T), isolated from a smear-ripened cheese.</title>
        <authorList>
            <consortium name="US DOE Joint Genome Institute (JGI-PGF)"/>
            <person name="Walter F."/>
            <person name="Albersmeier A."/>
            <person name="Kalinowski J."/>
            <person name="Ruckert C."/>
        </authorList>
    </citation>
    <scope>NUCLEOTIDE SEQUENCE</scope>
    <source>
        <strain evidence="1">CGMCC 4.7299</strain>
    </source>
</reference>
<protein>
    <submittedName>
        <fullName evidence="1">Uncharacterized protein</fullName>
    </submittedName>
</protein>
<proteinExistence type="predicted"/>
<accession>A0A8J3BXW3</accession>
<evidence type="ECO:0000313" key="2">
    <source>
        <dbReference type="Proteomes" id="UP000656042"/>
    </source>
</evidence>
<keyword evidence="2" id="KW-1185">Reference proteome</keyword>